<dbReference type="InterPro" id="IPR001867">
    <property type="entry name" value="OmpR/PhoB-type_DNA-bd"/>
</dbReference>
<dbReference type="InterPro" id="IPR016032">
    <property type="entry name" value="Sig_transdc_resp-reg_C-effctor"/>
</dbReference>
<protein>
    <recommendedName>
        <fullName evidence="3">OmpR/PhoB-type domain-containing protein</fullName>
    </recommendedName>
</protein>
<evidence type="ECO:0000256" key="2">
    <source>
        <dbReference type="PROSITE-ProRule" id="PRU01091"/>
    </source>
</evidence>
<evidence type="ECO:0000313" key="5">
    <source>
        <dbReference type="Proteomes" id="UP001500016"/>
    </source>
</evidence>
<evidence type="ECO:0000256" key="1">
    <source>
        <dbReference type="ARBA" id="ARBA00023125"/>
    </source>
</evidence>
<sequence>MLAALLLRRGRLVTTAELVDAIWGEEPPSGAVPVLRTYVSRLRKVLRAGSDAAGSPRVLVSAADGYLAQIPDGAACAAAHPAFPLSAIADELRHSHDSLDAFASSDLSTDVRAVFSWSYRALTAPAARLFRLLGPATGPDISAHAAAALAGLPGRETRALLCELADAHLLIEDLPGRYALHDLLRLYAAERVRDDEPERERDAALGRLLSWHLHTMDAAQSLLAPRRRRVRLDPPPSGCVPLAFTARDRAHEWCETERANLVAATHLAATSGRADLAWRLNSVLWGFLHARNHLADWRDASPAALAEARAAHGREGEVRPPGVLAVNSGIDARQPWSGGMY</sequence>
<dbReference type="Proteomes" id="UP001500016">
    <property type="component" value="Unassembled WGS sequence"/>
</dbReference>
<dbReference type="InterPro" id="IPR036388">
    <property type="entry name" value="WH-like_DNA-bd_sf"/>
</dbReference>
<keyword evidence="1 2" id="KW-0238">DNA-binding</keyword>
<reference evidence="5" key="1">
    <citation type="journal article" date="2019" name="Int. J. Syst. Evol. Microbiol.">
        <title>The Global Catalogue of Microorganisms (GCM) 10K type strain sequencing project: providing services to taxonomists for standard genome sequencing and annotation.</title>
        <authorList>
            <consortium name="The Broad Institute Genomics Platform"/>
            <consortium name="The Broad Institute Genome Sequencing Center for Infectious Disease"/>
            <person name="Wu L."/>
            <person name="Ma J."/>
        </authorList>
    </citation>
    <scope>NUCLEOTIDE SEQUENCE [LARGE SCALE GENOMIC DNA]</scope>
    <source>
        <strain evidence="5">JCM 15478</strain>
    </source>
</reference>
<feature type="DNA-binding region" description="OmpR/PhoB-type" evidence="2">
    <location>
        <begin position="1"/>
        <end position="70"/>
    </location>
</feature>
<feature type="domain" description="OmpR/PhoB-type" evidence="3">
    <location>
        <begin position="1"/>
        <end position="70"/>
    </location>
</feature>
<evidence type="ECO:0000259" key="3">
    <source>
        <dbReference type="PROSITE" id="PS51755"/>
    </source>
</evidence>
<evidence type="ECO:0000313" key="4">
    <source>
        <dbReference type="EMBL" id="GAA2066327.1"/>
    </source>
</evidence>
<dbReference type="Gene3D" id="1.10.10.10">
    <property type="entry name" value="Winged helix-like DNA-binding domain superfamily/Winged helix DNA-binding domain"/>
    <property type="match status" value="1"/>
</dbReference>
<dbReference type="Pfam" id="PF00486">
    <property type="entry name" value="Trans_reg_C"/>
    <property type="match status" value="1"/>
</dbReference>
<name>A0ABP5H6X1_9ACTN</name>
<dbReference type="RefSeq" id="WP_344524876.1">
    <property type="nucleotide sequence ID" value="NZ_BAAAPE010000002.1"/>
</dbReference>
<dbReference type="PROSITE" id="PS51755">
    <property type="entry name" value="OMPR_PHOB"/>
    <property type="match status" value="1"/>
</dbReference>
<keyword evidence="5" id="KW-1185">Reference proteome</keyword>
<proteinExistence type="predicted"/>
<dbReference type="SUPFAM" id="SSF46894">
    <property type="entry name" value="C-terminal effector domain of the bipartite response regulators"/>
    <property type="match status" value="1"/>
</dbReference>
<gene>
    <name evidence="4" type="ORF">GCM10009801_12590</name>
</gene>
<accession>A0ABP5H6X1</accession>
<dbReference type="EMBL" id="BAAAPE010000002">
    <property type="protein sequence ID" value="GAA2066327.1"/>
    <property type="molecule type" value="Genomic_DNA"/>
</dbReference>
<comment type="caution">
    <text evidence="4">The sequence shown here is derived from an EMBL/GenBank/DDBJ whole genome shotgun (WGS) entry which is preliminary data.</text>
</comment>
<organism evidence="4 5">
    <name type="scientific">Streptomyces albiaxialis</name>
    <dbReference type="NCBI Taxonomy" id="329523"/>
    <lineage>
        <taxon>Bacteria</taxon>
        <taxon>Bacillati</taxon>
        <taxon>Actinomycetota</taxon>
        <taxon>Actinomycetes</taxon>
        <taxon>Kitasatosporales</taxon>
        <taxon>Streptomycetaceae</taxon>
        <taxon>Streptomyces</taxon>
    </lineage>
</organism>